<proteinExistence type="predicted"/>
<feature type="transmembrane region" description="Helical" evidence="1">
    <location>
        <begin position="36"/>
        <end position="58"/>
    </location>
</feature>
<comment type="caution">
    <text evidence="2">The sequence shown here is derived from an EMBL/GenBank/DDBJ whole genome shotgun (WGS) entry which is preliminary data.</text>
</comment>
<reference evidence="2" key="1">
    <citation type="submission" date="2018-03" db="EMBL/GenBank/DDBJ databases">
        <authorList>
            <person name="Nunes O.C."/>
            <person name="Lopes A.R."/>
            <person name="Froufe H."/>
            <person name="Munoz-Merida A."/>
            <person name="Barroso C."/>
            <person name="Egas C."/>
        </authorList>
    </citation>
    <scope>NUCLEOTIDE SEQUENCE</scope>
    <source>
        <strain evidence="2">ON4</strain>
    </source>
</reference>
<keyword evidence="1" id="KW-1133">Transmembrane helix</keyword>
<evidence type="ECO:0008006" key="4">
    <source>
        <dbReference type="Google" id="ProtNLM"/>
    </source>
</evidence>
<sequence length="63" mass="6494">MRPAARFVFIAIIVVIVVAAVSALASLAAAGTPRAVLQYIALGATAIAYLLGILFAFVGESRF</sequence>
<feature type="transmembrane region" description="Helical" evidence="1">
    <location>
        <begin position="7"/>
        <end position="30"/>
    </location>
</feature>
<keyword evidence="1" id="KW-0472">Membrane</keyword>
<name>A0ABT7CAB3_9MICO</name>
<dbReference type="EMBL" id="PXVD01000020">
    <property type="protein sequence ID" value="MDJ1372100.1"/>
    <property type="molecule type" value="Genomic_DNA"/>
</dbReference>
<protein>
    <recommendedName>
        <fullName evidence="4">Potassium-transporting ATPase subunit F</fullName>
    </recommendedName>
</protein>
<evidence type="ECO:0000256" key="1">
    <source>
        <dbReference type="SAM" id="Phobius"/>
    </source>
</evidence>
<gene>
    <name evidence="2" type="ORF">C7K25_12090</name>
</gene>
<organism evidence="2 3">
    <name type="scientific">Gulosibacter molinativorax</name>
    <dbReference type="NCBI Taxonomy" id="256821"/>
    <lineage>
        <taxon>Bacteria</taxon>
        <taxon>Bacillati</taxon>
        <taxon>Actinomycetota</taxon>
        <taxon>Actinomycetes</taxon>
        <taxon>Micrococcales</taxon>
        <taxon>Microbacteriaceae</taxon>
        <taxon>Gulosibacter</taxon>
    </lineage>
</organism>
<evidence type="ECO:0000313" key="2">
    <source>
        <dbReference type="EMBL" id="MDJ1372100.1"/>
    </source>
</evidence>
<accession>A0ABT7CAB3</accession>
<keyword evidence="1" id="KW-0812">Transmembrane</keyword>
<dbReference type="Proteomes" id="UP001170379">
    <property type="component" value="Unassembled WGS sequence"/>
</dbReference>
<keyword evidence="3" id="KW-1185">Reference proteome</keyword>
<evidence type="ECO:0000313" key="3">
    <source>
        <dbReference type="Proteomes" id="UP001170379"/>
    </source>
</evidence>
<reference evidence="2" key="2">
    <citation type="journal article" date="2022" name="Sci. Rep.">
        <title>In silico prediction of the enzymes involved in the degradation of the herbicide molinate by Gulosibacter molinativorax ON4T.</title>
        <authorList>
            <person name="Lopes A.R."/>
            <person name="Bunin E."/>
            <person name="Viana A.T."/>
            <person name="Froufe H."/>
            <person name="Munoz-Merida A."/>
            <person name="Pinho D."/>
            <person name="Figueiredo J."/>
            <person name="Barroso C."/>
            <person name="Vaz-Moreira I."/>
            <person name="Bellanger X."/>
            <person name="Egas C."/>
            <person name="Nunes O.C."/>
        </authorList>
    </citation>
    <scope>NUCLEOTIDE SEQUENCE</scope>
    <source>
        <strain evidence="2">ON4</strain>
    </source>
</reference>